<evidence type="ECO:0000256" key="2">
    <source>
        <dbReference type="RuleBase" id="RU363116"/>
    </source>
</evidence>
<name>A0A8S1YFT3_9CILI</name>
<comment type="similarity">
    <text evidence="1 2">Belongs to the phospholipid scramblase family.</text>
</comment>
<dbReference type="EMBL" id="CAJJDO010000167">
    <property type="protein sequence ID" value="CAD8212168.1"/>
    <property type="molecule type" value="Genomic_DNA"/>
</dbReference>
<dbReference type="OrthoDB" id="444338at2759"/>
<dbReference type="Pfam" id="PF03803">
    <property type="entry name" value="Scramblase"/>
    <property type="match status" value="1"/>
</dbReference>
<keyword evidence="4" id="KW-1185">Reference proteome</keyword>
<gene>
    <name evidence="3" type="ORF">PPENT_87.1.T1670005</name>
</gene>
<comment type="caution">
    <text evidence="3">The sequence shown here is derived from an EMBL/GenBank/DDBJ whole genome shotgun (WGS) entry which is preliminary data.</text>
</comment>
<dbReference type="GO" id="GO:0017128">
    <property type="term" value="F:phospholipid scramblase activity"/>
    <property type="evidence" value="ECO:0007669"/>
    <property type="project" value="InterPro"/>
</dbReference>
<reference evidence="3" key="1">
    <citation type="submission" date="2021-01" db="EMBL/GenBank/DDBJ databases">
        <authorList>
            <consortium name="Genoscope - CEA"/>
            <person name="William W."/>
        </authorList>
    </citation>
    <scope>NUCLEOTIDE SEQUENCE</scope>
</reference>
<dbReference type="PANTHER" id="PTHR23248:SF9">
    <property type="entry name" value="PHOSPHOLIPID SCRAMBLASE"/>
    <property type="match status" value="1"/>
</dbReference>
<evidence type="ECO:0000313" key="4">
    <source>
        <dbReference type="Proteomes" id="UP000689195"/>
    </source>
</evidence>
<evidence type="ECO:0000256" key="1">
    <source>
        <dbReference type="ARBA" id="ARBA00005350"/>
    </source>
</evidence>
<dbReference type="GO" id="GO:0005886">
    <property type="term" value="C:plasma membrane"/>
    <property type="evidence" value="ECO:0007669"/>
    <property type="project" value="TreeGrafter"/>
</dbReference>
<dbReference type="InterPro" id="IPR005552">
    <property type="entry name" value="Scramblase"/>
</dbReference>
<proteinExistence type="inferred from homology"/>
<dbReference type="AlphaFoldDB" id="A0A8S1YFT3"/>
<evidence type="ECO:0000313" key="3">
    <source>
        <dbReference type="EMBL" id="CAD8212168.1"/>
    </source>
</evidence>
<protein>
    <recommendedName>
        <fullName evidence="2">Phospholipid scramblase</fullName>
    </recommendedName>
</protein>
<dbReference type="PANTHER" id="PTHR23248">
    <property type="entry name" value="PHOSPHOLIPID SCRAMBLASE-RELATED"/>
    <property type="match status" value="1"/>
</dbReference>
<organism evidence="3 4">
    <name type="scientific">Paramecium pentaurelia</name>
    <dbReference type="NCBI Taxonomy" id="43138"/>
    <lineage>
        <taxon>Eukaryota</taxon>
        <taxon>Sar</taxon>
        <taxon>Alveolata</taxon>
        <taxon>Ciliophora</taxon>
        <taxon>Intramacronucleata</taxon>
        <taxon>Oligohymenophorea</taxon>
        <taxon>Peniculida</taxon>
        <taxon>Parameciidae</taxon>
        <taxon>Paramecium</taxon>
    </lineage>
</organism>
<dbReference type="Proteomes" id="UP000689195">
    <property type="component" value="Unassembled WGS sequence"/>
</dbReference>
<accession>A0A8S1YFT3</accession>
<sequence length="262" mass="31096">MLSPLYSNDTMGQNNNYQMANYQQLQREERCLDILGTLQGISIQQRFEFILVMTGFQSPNVFRVFPINDQWQQLSQKELFKCKELSSNFARASFSPHYRPFEMLVYDCRFKDQDILFQSSSDQIVFKFVRKYRCTFWCLNRPRLDIFYREKGYNQNLGYIINPFVFCKFSCHIFDSQDQLKYIIDAPGCQCDELTFNIKTSNGEVVSFMKKQFRQSGSELIDNFRVVFPQNASKIEKALLLAATIMFEYMYFERRHGPQAID</sequence>